<dbReference type="SUPFAM" id="SSF56112">
    <property type="entry name" value="Protein kinase-like (PK-like)"/>
    <property type="match status" value="1"/>
</dbReference>
<dbReference type="InterPro" id="IPR031634">
    <property type="entry name" value="PknG_rubred"/>
</dbReference>
<dbReference type="AlphaFoldDB" id="A0A6G9Y7V9"/>
<comment type="catalytic activity">
    <reaction evidence="7">
        <text>L-threonyl-[protein] + ATP = O-phospho-L-threonyl-[protein] + ADP + H(+)</text>
        <dbReference type="Rhea" id="RHEA:46608"/>
        <dbReference type="Rhea" id="RHEA-COMP:11060"/>
        <dbReference type="Rhea" id="RHEA-COMP:11605"/>
        <dbReference type="ChEBI" id="CHEBI:15378"/>
        <dbReference type="ChEBI" id="CHEBI:30013"/>
        <dbReference type="ChEBI" id="CHEBI:30616"/>
        <dbReference type="ChEBI" id="CHEBI:61977"/>
        <dbReference type="ChEBI" id="CHEBI:456216"/>
        <dbReference type="EC" id="2.7.11.1"/>
    </reaction>
</comment>
<comment type="catalytic activity">
    <reaction evidence="8">
        <text>L-seryl-[protein] + ATP = O-phospho-L-seryl-[protein] + ADP + H(+)</text>
        <dbReference type="Rhea" id="RHEA:17989"/>
        <dbReference type="Rhea" id="RHEA-COMP:9863"/>
        <dbReference type="Rhea" id="RHEA-COMP:11604"/>
        <dbReference type="ChEBI" id="CHEBI:15378"/>
        <dbReference type="ChEBI" id="CHEBI:29999"/>
        <dbReference type="ChEBI" id="CHEBI:30616"/>
        <dbReference type="ChEBI" id="CHEBI:83421"/>
        <dbReference type="ChEBI" id="CHEBI:456216"/>
        <dbReference type="EC" id="2.7.11.1"/>
    </reaction>
</comment>
<dbReference type="Pfam" id="PF16918">
    <property type="entry name" value="PknG_TPR"/>
    <property type="match status" value="1"/>
</dbReference>
<dbReference type="GO" id="GO:0004674">
    <property type="term" value="F:protein serine/threonine kinase activity"/>
    <property type="evidence" value="ECO:0007669"/>
    <property type="project" value="UniProtKB-KW"/>
</dbReference>
<organism evidence="11 12">
    <name type="scientific">Nocardia arthritidis</name>
    <dbReference type="NCBI Taxonomy" id="228602"/>
    <lineage>
        <taxon>Bacteria</taxon>
        <taxon>Bacillati</taxon>
        <taxon>Actinomycetota</taxon>
        <taxon>Actinomycetes</taxon>
        <taxon>Mycobacteriales</taxon>
        <taxon>Nocardiaceae</taxon>
        <taxon>Nocardia</taxon>
    </lineage>
</organism>
<dbReference type="KEGG" id="nah:F5544_06160"/>
<dbReference type="FunFam" id="3.30.200.20:FF:000205">
    <property type="entry name" value="Serine/threonine protein kinase"/>
    <property type="match status" value="1"/>
</dbReference>
<dbReference type="InterPro" id="IPR011990">
    <property type="entry name" value="TPR-like_helical_dom_sf"/>
</dbReference>
<protein>
    <recommendedName>
        <fullName evidence="1">non-specific serine/threonine protein kinase</fullName>
        <ecNumber evidence="1">2.7.11.1</ecNumber>
    </recommendedName>
</protein>
<gene>
    <name evidence="11" type="ORF">F5544_06160</name>
</gene>
<evidence type="ECO:0000256" key="3">
    <source>
        <dbReference type="ARBA" id="ARBA00022679"/>
    </source>
</evidence>
<dbReference type="Pfam" id="PF00069">
    <property type="entry name" value="Pkinase"/>
    <property type="match status" value="1"/>
</dbReference>
<evidence type="ECO:0000256" key="1">
    <source>
        <dbReference type="ARBA" id="ARBA00012513"/>
    </source>
</evidence>
<dbReference type="EC" id="2.7.11.1" evidence="1"/>
<evidence type="ECO:0000256" key="9">
    <source>
        <dbReference type="SAM" id="MobiDB-lite"/>
    </source>
</evidence>
<dbReference type="FunFam" id="1.10.510.10:FF:000306">
    <property type="entry name" value="Serine/threonine protein kinase"/>
    <property type="match status" value="1"/>
</dbReference>
<feature type="domain" description="Protein kinase" evidence="10">
    <location>
        <begin position="155"/>
        <end position="436"/>
    </location>
</feature>
<dbReference type="PANTHER" id="PTHR24363:SF0">
    <property type="entry name" value="SERINE_THREONINE KINASE LIKE DOMAIN CONTAINING 1"/>
    <property type="match status" value="1"/>
</dbReference>
<dbReference type="PANTHER" id="PTHR24363">
    <property type="entry name" value="SERINE/THREONINE PROTEIN KINASE"/>
    <property type="match status" value="1"/>
</dbReference>
<dbReference type="Gene3D" id="1.25.40.10">
    <property type="entry name" value="Tetratricopeptide repeat domain"/>
    <property type="match status" value="1"/>
</dbReference>
<keyword evidence="3" id="KW-0808">Transferase</keyword>
<sequence>MRTMNRCAQPDCGGTIADGYCDICGLAPEPVPLGVSNPTGEPSTAKPTGWANTGRSRRGTARSSTRSTRSARSSRGRLGAGLVAIPQVPYRDPTTAIMAEPRVAERDRFCSSCGNPVGRAHDGAPGRTEGFCTRCGTAYSFTPKLVAGDLLGGQYEVLGCLAHGGLGWIYLARDHNVSDRWVVLKGLLDTGDADAMAAAMAERQFLATVEHPNIVKIFNFVNHPDSRTGDPVGYIVMEYVGGASLKELRAQHDSDGSLRPLPVAAALAYLLEILPAMGHLHGSGLLYCDFKPDNVIQTEEQLKLIDLGAVRRMDDADSVGYKTDGYCAPELEAEGPSVESDLYTVGRTLAVLTFNFDFRHRYRHELPPAADVPVLAAHPSLHRLLLRATAADPDMRFGSATEMAEQVTGVLREVVAAEEGTPRPAVSTVFTGERLIFGAEQQNWPLALDPVAVASALPVPLVDPADPAAGLLATASAADPRQLLGTLAAAPVRTVEVRLAQVRAYLAERRTDYATGELDALEQTDDADWRIVWYRGLTALVARDPAAAREYFDTVYTLLPGEPAAKLALAAAAECAGDDAAATRRYEQVWRTDHGYPSAAFGLARTRMSLGDIDGAIAAAESVPESSSRYVAARLAAIRARIGGNTEKYLVDAGDRLNALDLAPERKAWARVEVLEAALRFVDGHGERAAIAVLGCRLAEPALRRALETEFRGLARLAPDRAARRALVYRANAIRPLSWF</sequence>
<evidence type="ECO:0000313" key="12">
    <source>
        <dbReference type="Proteomes" id="UP000503540"/>
    </source>
</evidence>
<evidence type="ECO:0000259" key="10">
    <source>
        <dbReference type="PROSITE" id="PS50011"/>
    </source>
</evidence>
<dbReference type="InterPro" id="IPR031636">
    <property type="entry name" value="PknG_TPR"/>
</dbReference>
<keyword evidence="12" id="KW-1185">Reference proteome</keyword>
<evidence type="ECO:0000256" key="6">
    <source>
        <dbReference type="ARBA" id="ARBA00022840"/>
    </source>
</evidence>
<feature type="compositionally biased region" description="Low complexity" evidence="9">
    <location>
        <begin position="61"/>
        <end position="78"/>
    </location>
</feature>
<evidence type="ECO:0000256" key="5">
    <source>
        <dbReference type="ARBA" id="ARBA00022777"/>
    </source>
</evidence>
<dbReference type="CDD" id="cd14014">
    <property type="entry name" value="STKc_PknB_like"/>
    <property type="match status" value="1"/>
</dbReference>
<reference evidence="11 12" key="1">
    <citation type="journal article" date="2019" name="ACS Chem. Biol.">
        <title>Identification and Mobilization of a Cryptic Antibiotic Biosynthesis Gene Locus from a Human-Pathogenic Nocardia Isolate.</title>
        <authorList>
            <person name="Herisse M."/>
            <person name="Ishida K."/>
            <person name="Porter J.L."/>
            <person name="Howden B."/>
            <person name="Hertweck C."/>
            <person name="Stinear T.P."/>
            <person name="Pidot S.J."/>
        </authorList>
    </citation>
    <scope>NUCLEOTIDE SEQUENCE [LARGE SCALE GENOMIC DNA]</scope>
    <source>
        <strain evidence="11 12">AUSMDU00012717</strain>
    </source>
</reference>
<dbReference type="Gene3D" id="3.30.200.20">
    <property type="entry name" value="Phosphorylase Kinase, domain 1"/>
    <property type="match status" value="1"/>
</dbReference>
<keyword evidence="2" id="KW-0723">Serine/threonine-protein kinase</keyword>
<dbReference type="InterPro" id="IPR011009">
    <property type="entry name" value="Kinase-like_dom_sf"/>
</dbReference>
<accession>A0A6G9Y7V9</accession>
<dbReference type="Pfam" id="PF16919">
    <property type="entry name" value="PknG_rubred"/>
    <property type="match status" value="1"/>
</dbReference>
<evidence type="ECO:0000256" key="7">
    <source>
        <dbReference type="ARBA" id="ARBA00047899"/>
    </source>
</evidence>
<evidence type="ECO:0000256" key="4">
    <source>
        <dbReference type="ARBA" id="ARBA00022741"/>
    </source>
</evidence>
<dbReference type="InterPro" id="IPR000719">
    <property type="entry name" value="Prot_kinase_dom"/>
</dbReference>
<keyword evidence="6" id="KW-0067">ATP-binding</keyword>
<proteinExistence type="predicted"/>
<dbReference type="GO" id="GO:0005524">
    <property type="term" value="F:ATP binding"/>
    <property type="evidence" value="ECO:0007669"/>
    <property type="project" value="UniProtKB-KW"/>
</dbReference>
<evidence type="ECO:0000256" key="2">
    <source>
        <dbReference type="ARBA" id="ARBA00022527"/>
    </source>
</evidence>
<dbReference type="PROSITE" id="PS50011">
    <property type="entry name" value="PROTEIN_KINASE_DOM"/>
    <property type="match status" value="1"/>
</dbReference>
<keyword evidence="5 11" id="KW-0418">Kinase</keyword>
<dbReference type="SUPFAM" id="SSF48452">
    <property type="entry name" value="TPR-like"/>
    <property type="match status" value="1"/>
</dbReference>
<dbReference type="Gene3D" id="1.10.510.10">
    <property type="entry name" value="Transferase(Phosphotransferase) domain 1"/>
    <property type="match status" value="1"/>
</dbReference>
<keyword evidence="4" id="KW-0547">Nucleotide-binding</keyword>
<feature type="region of interest" description="Disordered" evidence="9">
    <location>
        <begin position="35"/>
        <end position="78"/>
    </location>
</feature>
<feature type="compositionally biased region" description="Polar residues" evidence="9">
    <location>
        <begin position="36"/>
        <end position="46"/>
    </location>
</feature>
<name>A0A6G9Y7V9_9NOCA</name>
<evidence type="ECO:0000313" key="11">
    <source>
        <dbReference type="EMBL" id="QIS09143.1"/>
    </source>
</evidence>
<dbReference type="Proteomes" id="UP000503540">
    <property type="component" value="Chromosome"/>
</dbReference>
<dbReference type="EMBL" id="CP046172">
    <property type="protein sequence ID" value="QIS09143.1"/>
    <property type="molecule type" value="Genomic_DNA"/>
</dbReference>
<evidence type="ECO:0000256" key="8">
    <source>
        <dbReference type="ARBA" id="ARBA00048679"/>
    </source>
</evidence>